<dbReference type="InterPro" id="IPR010982">
    <property type="entry name" value="Lambda_DNA-bd_dom_sf"/>
</dbReference>
<dbReference type="InterPro" id="IPR001387">
    <property type="entry name" value="Cro/C1-type_HTH"/>
</dbReference>
<dbReference type="CDD" id="cd00093">
    <property type="entry name" value="HTH_XRE"/>
    <property type="match status" value="1"/>
</dbReference>
<sequence length="128" mass="14536">MANRAQSSSVFFRRWHLNFFFSNAPSPATRCPMDEQHPLDFVVLVTQTQFAAEIHTRSARRRTKNTPSVSVHEIASRRLELGMSQAELAAAINVKANLIRDVEQQRTRMSSSLAKKIQACLHQRGTQD</sequence>
<dbReference type="GO" id="GO:0003677">
    <property type="term" value="F:DNA binding"/>
    <property type="evidence" value="ECO:0007669"/>
    <property type="project" value="InterPro"/>
</dbReference>
<protein>
    <recommendedName>
        <fullName evidence="1">HTH cro/C1-type domain-containing protein</fullName>
    </recommendedName>
</protein>
<dbReference type="SUPFAM" id="SSF47413">
    <property type="entry name" value="lambda repressor-like DNA-binding domains"/>
    <property type="match status" value="1"/>
</dbReference>
<dbReference type="Gene3D" id="1.10.260.40">
    <property type="entry name" value="lambda repressor-like DNA-binding domains"/>
    <property type="match status" value="1"/>
</dbReference>
<evidence type="ECO:0000259" key="1">
    <source>
        <dbReference type="PROSITE" id="PS50943"/>
    </source>
</evidence>
<organism evidence="2">
    <name type="scientific">viral metagenome</name>
    <dbReference type="NCBI Taxonomy" id="1070528"/>
    <lineage>
        <taxon>unclassified sequences</taxon>
        <taxon>metagenomes</taxon>
        <taxon>organismal metagenomes</taxon>
    </lineage>
</organism>
<accession>A0A6C0KGM2</accession>
<proteinExistence type="predicted"/>
<evidence type="ECO:0000313" key="2">
    <source>
        <dbReference type="EMBL" id="QHU15424.1"/>
    </source>
</evidence>
<name>A0A6C0KGM2_9ZZZZ</name>
<reference evidence="2" key="1">
    <citation type="journal article" date="2020" name="Nature">
        <title>Giant virus diversity and host interactions through global metagenomics.</title>
        <authorList>
            <person name="Schulz F."/>
            <person name="Roux S."/>
            <person name="Paez-Espino D."/>
            <person name="Jungbluth S."/>
            <person name="Walsh D.A."/>
            <person name="Denef V.J."/>
            <person name="McMahon K.D."/>
            <person name="Konstantinidis K.T."/>
            <person name="Eloe-Fadrosh E.A."/>
            <person name="Kyrpides N.C."/>
            <person name="Woyke T."/>
        </authorList>
    </citation>
    <scope>NUCLEOTIDE SEQUENCE</scope>
    <source>
        <strain evidence="2">GVMAG-S-1103017-68</strain>
    </source>
</reference>
<dbReference type="AlphaFoldDB" id="A0A6C0KGM2"/>
<dbReference type="Pfam" id="PF01381">
    <property type="entry name" value="HTH_3"/>
    <property type="match status" value="1"/>
</dbReference>
<dbReference type="PROSITE" id="PS50943">
    <property type="entry name" value="HTH_CROC1"/>
    <property type="match status" value="1"/>
</dbReference>
<feature type="domain" description="HTH cro/C1-type" evidence="1">
    <location>
        <begin position="74"/>
        <end position="117"/>
    </location>
</feature>
<dbReference type="SMART" id="SM00530">
    <property type="entry name" value="HTH_XRE"/>
    <property type="match status" value="1"/>
</dbReference>
<dbReference type="EMBL" id="MN740857">
    <property type="protein sequence ID" value="QHU15424.1"/>
    <property type="molecule type" value="Genomic_DNA"/>
</dbReference>